<dbReference type="Pfam" id="PF02949">
    <property type="entry name" value="7tm_6"/>
    <property type="match status" value="1"/>
</dbReference>
<protein>
    <submittedName>
        <fullName evidence="10">Uncharacterized protein</fullName>
    </submittedName>
</protein>
<keyword evidence="4" id="KW-0552">Olfaction</keyword>
<dbReference type="GO" id="GO:0007165">
    <property type="term" value="P:signal transduction"/>
    <property type="evidence" value="ECO:0007669"/>
    <property type="project" value="UniProtKB-KW"/>
</dbReference>
<dbReference type="AlphaFoldDB" id="A0A8R2NKQ4"/>
<evidence type="ECO:0000256" key="5">
    <source>
        <dbReference type="ARBA" id="ARBA00022989"/>
    </source>
</evidence>
<dbReference type="GO" id="GO:0005549">
    <property type="term" value="F:odorant binding"/>
    <property type="evidence" value="ECO:0007669"/>
    <property type="project" value="InterPro"/>
</dbReference>
<evidence type="ECO:0000256" key="3">
    <source>
        <dbReference type="ARBA" id="ARBA00022692"/>
    </source>
</evidence>
<keyword evidence="2" id="KW-0716">Sensory transduction</keyword>
<name>A0A8R2NKQ4_ACYPI</name>
<evidence type="ECO:0000256" key="1">
    <source>
        <dbReference type="ARBA" id="ARBA00004141"/>
    </source>
</evidence>
<reference evidence="10" key="2">
    <citation type="submission" date="2022-06" db="UniProtKB">
        <authorList>
            <consortium name="EnsemblMetazoa"/>
        </authorList>
    </citation>
    <scope>IDENTIFICATION</scope>
</reference>
<dbReference type="InterPro" id="IPR004117">
    <property type="entry name" value="7tm6_olfct_rcpt"/>
</dbReference>
<evidence type="ECO:0000256" key="4">
    <source>
        <dbReference type="ARBA" id="ARBA00022725"/>
    </source>
</evidence>
<keyword evidence="5 9" id="KW-1133">Transmembrane helix</keyword>
<evidence type="ECO:0000256" key="9">
    <source>
        <dbReference type="SAM" id="Phobius"/>
    </source>
</evidence>
<dbReference type="RefSeq" id="XP_029342216.1">
    <property type="nucleotide sequence ID" value="XM_029486356.1"/>
</dbReference>
<dbReference type="OrthoDB" id="6597368at2759"/>
<organism evidence="10 11">
    <name type="scientific">Acyrthosiphon pisum</name>
    <name type="common">Pea aphid</name>
    <dbReference type="NCBI Taxonomy" id="7029"/>
    <lineage>
        <taxon>Eukaryota</taxon>
        <taxon>Metazoa</taxon>
        <taxon>Ecdysozoa</taxon>
        <taxon>Arthropoda</taxon>
        <taxon>Hexapoda</taxon>
        <taxon>Insecta</taxon>
        <taxon>Pterygota</taxon>
        <taxon>Neoptera</taxon>
        <taxon>Paraneoptera</taxon>
        <taxon>Hemiptera</taxon>
        <taxon>Sternorrhyncha</taxon>
        <taxon>Aphidomorpha</taxon>
        <taxon>Aphidoidea</taxon>
        <taxon>Aphididae</taxon>
        <taxon>Macrosiphini</taxon>
        <taxon>Acyrthosiphon</taxon>
    </lineage>
</organism>
<evidence type="ECO:0000256" key="2">
    <source>
        <dbReference type="ARBA" id="ARBA00022606"/>
    </source>
</evidence>
<dbReference type="GeneID" id="107882832"/>
<keyword evidence="6 9" id="KW-0472">Membrane</keyword>
<evidence type="ECO:0000313" key="11">
    <source>
        <dbReference type="Proteomes" id="UP000007819"/>
    </source>
</evidence>
<dbReference type="KEGG" id="api:107882832"/>
<evidence type="ECO:0000256" key="7">
    <source>
        <dbReference type="ARBA" id="ARBA00023170"/>
    </source>
</evidence>
<evidence type="ECO:0000313" key="10">
    <source>
        <dbReference type="EnsemblMetazoa" id="XP_029342216.1"/>
    </source>
</evidence>
<sequence>MLKYYFDGSLTPTLFLKLLFPEITYLFHLYLTCYLFSIVNEQRESMNFALYSSNWTDMSIKFKKLLLLTMRMNDAENLKMKISMKRIVNMEMFADVRKINILI</sequence>
<comment type="subcellular location">
    <subcellularLocation>
        <location evidence="1">Membrane</location>
        <topology evidence="1">Multi-pass membrane protein</topology>
    </subcellularLocation>
</comment>
<reference evidence="11" key="1">
    <citation type="submission" date="2010-06" db="EMBL/GenBank/DDBJ databases">
        <authorList>
            <person name="Jiang H."/>
            <person name="Abraham K."/>
            <person name="Ali S."/>
            <person name="Alsbrooks S.L."/>
            <person name="Anim B.N."/>
            <person name="Anosike U.S."/>
            <person name="Attaway T."/>
            <person name="Bandaranaike D.P."/>
            <person name="Battles P.K."/>
            <person name="Bell S.N."/>
            <person name="Bell A.V."/>
            <person name="Beltran B."/>
            <person name="Bickham C."/>
            <person name="Bustamante Y."/>
            <person name="Caleb T."/>
            <person name="Canada A."/>
            <person name="Cardenas V."/>
            <person name="Carter K."/>
            <person name="Chacko J."/>
            <person name="Chandrabose M.N."/>
            <person name="Chavez D."/>
            <person name="Chavez A."/>
            <person name="Chen L."/>
            <person name="Chu H.-S."/>
            <person name="Claassen K.J."/>
            <person name="Cockrell R."/>
            <person name="Collins M."/>
            <person name="Cooper J.A."/>
            <person name="Cree A."/>
            <person name="Curry S.M."/>
            <person name="Da Y."/>
            <person name="Dao M.D."/>
            <person name="Das B."/>
            <person name="Davila M.-L."/>
            <person name="Davy-Carroll L."/>
            <person name="Denson S."/>
            <person name="Dinh H."/>
            <person name="Ebong V.E."/>
            <person name="Edwards J.R."/>
            <person name="Egan A."/>
            <person name="El-Daye J."/>
            <person name="Escobedo L."/>
            <person name="Fernandez S."/>
            <person name="Fernando P.R."/>
            <person name="Flagg N."/>
            <person name="Forbes L.D."/>
            <person name="Fowler R.G."/>
            <person name="Fu Q."/>
            <person name="Gabisi R.A."/>
            <person name="Ganer J."/>
            <person name="Garbino Pronczuk A."/>
            <person name="Garcia R.M."/>
            <person name="Garner T."/>
            <person name="Garrett T.E."/>
            <person name="Gonzalez D.A."/>
            <person name="Hamid H."/>
            <person name="Hawkins E.S."/>
            <person name="Hirani K."/>
            <person name="Hogues M.E."/>
            <person name="Hollins B."/>
            <person name="Hsiao C.-H."/>
            <person name="Jabil R."/>
            <person name="James M.L."/>
            <person name="Jhangiani S.N."/>
            <person name="Johnson B."/>
            <person name="Johnson Q."/>
            <person name="Joshi V."/>
            <person name="Kalu J.B."/>
            <person name="Kam C."/>
            <person name="Kashfia A."/>
            <person name="Keebler J."/>
            <person name="Kisamo H."/>
            <person name="Kovar C.L."/>
            <person name="Lago L.A."/>
            <person name="Lai C.-Y."/>
            <person name="Laidlaw J."/>
            <person name="Lara F."/>
            <person name="Le T.-K."/>
            <person name="Lee S.L."/>
            <person name="Legall F.H."/>
            <person name="Lemon S.J."/>
            <person name="Lewis L.R."/>
            <person name="Li B."/>
            <person name="Liu Y."/>
            <person name="Liu Y.-S."/>
            <person name="Lopez J."/>
            <person name="Lozado R.J."/>
            <person name="Lu J."/>
            <person name="Madu R.C."/>
            <person name="Maheshwari M."/>
            <person name="Maheshwari R."/>
            <person name="Malloy K."/>
            <person name="Martinez E."/>
            <person name="Mathew T."/>
            <person name="Mercado I.C."/>
            <person name="Mercado C."/>
            <person name="Meyer B."/>
            <person name="Montgomery K."/>
            <person name="Morgan M.B."/>
            <person name="Munidasa M."/>
            <person name="Nazareth L.V."/>
            <person name="Nelson J."/>
            <person name="Ng B.M."/>
            <person name="Nguyen N.B."/>
            <person name="Nguyen P.Q."/>
            <person name="Nguyen T."/>
            <person name="Obregon M."/>
            <person name="Okwuonu G.O."/>
            <person name="Onwere C.G."/>
            <person name="Orozco G."/>
            <person name="Parra A."/>
            <person name="Patel S."/>
            <person name="Patil S."/>
            <person name="Perez A."/>
            <person name="Perez Y."/>
            <person name="Pham C."/>
            <person name="Primus E.L."/>
            <person name="Pu L.-L."/>
            <person name="Puazo M."/>
            <person name="Qin X."/>
            <person name="Quiroz J.B."/>
            <person name="Reese J."/>
            <person name="Richards S."/>
            <person name="Rives C.M."/>
            <person name="Robberts R."/>
            <person name="Ruiz S.J."/>
            <person name="Ruiz M.J."/>
            <person name="Santibanez J."/>
            <person name="Schneider B.W."/>
            <person name="Sisson I."/>
            <person name="Smith M."/>
            <person name="Sodergren E."/>
            <person name="Song X.-Z."/>
            <person name="Song B.B."/>
            <person name="Summersgill H."/>
            <person name="Thelus R."/>
            <person name="Thornton R.D."/>
            <person name="Trejos Z.Y."/>
            <person name="Usmani K."/>
            <person name="Vattathil S."/>
            <person name="Villasana D."/>
            <person name="Walker D.L."/>
            <person name="Wang S."/>
            <person name="Wang K."/>
            <person name="White C.S."/>
            <person name="Williams A.C."/>
            <person name="Williamson J."/>
            <person name="Wilson K."/>
            <person name="Woghiren I.O."/>
            <person name="Woodworth J.R."/>
            <person name="Worley K.C."/>
            <person name="Wright R.A."/>
            <person name="Wu W."/>
            <person name="Young L."/>
            <person name="Zhang L."/>
            <person name="Zhang J."/>
            <person name="Zhu Y."/>
            <person name="Muzny D.M."/>
            <person name="Weinstock G."/>
            <person name="Gibbs R.A."/>
        </authorList>
    </citation>
    <scope>NUCLEOTIDE SEQUENCE [LARGE SCALE GENOMIC DNA]</scope>
    <source>
        <strain evidence="11">LSR1</strain>
    </source>
</reference>
<evidence type="ECO:0000256" key="8">
    <source>
        <dbReference type="ARBA" id="ARBA00023224"/>
    </source>
</evidence>
<proteinExistence type="predicted"/>
<keyword evidence="11" id="KW-1185">Reference proteome</keyword>
<dbReference type="Proteomes" id="UP000007819">
    <property type="component" value="Chromosome A1"/>
</dbReference>
<feature type="transmembrane region" description="Helical" evidence="9">
    <location>
        <begin position="20"/>
        <end position="39"/>
    </location>
</feature>
<keyword evidence="3 9" id="KW-0812">Transmembrane</keyword>
<evidence type="ECO:0000256" key="6">
    <source>
        <dbReference type="ARBA" id="ARBA00023136"/>
    </source>
</evidence>
<keyword evidence="7" id="KW-0675">Receptor</keyword>
<dbReference type="GO" id="GO:0004984">
    <property type="term" value="F:olfactory receptor activity"/>
    <property type="evidence" value="ECO:0007669"/>
    <property type="project" value="InterPro"/>
</dbReference>
<dbReference type="EnsemblMetazoa" id="XM_029486356.1">
    <property type="protein sequence ID" value="XP_029342216.1"/>
    <property type="gene ID" value="LOC107882832"/>
</dbReference>
<dbReference type="GO" id="GO:0016020">
    <property type="term" value="C:membrane"/>
    <property type="evidence" value="ECO:0007669"/>
    <property type="project" value="UniProtKB-SubCell"/>
</dbReference>
<accession>A0A8R2NKQ4</accession>
<keyword evidence="8" id="KW-0807">Transducer</keyword>